<sequence length="34" mass="3941">MKDRMLNNSAAVIIILVILLVITLRAFDYMTKIF</sequence>
<keyword evidence="2" id="KW-1185">Reference proteome</keyword>
<organism evidence="1 2">
    <name type="scientific">Eupransor demetentiae</name>
    <dbReference type="NCBI Taxonomy" id="3109584"/>
    <lineage>
        <taxon>Bacteria</taxon>
        <taxon>Bacillati</taxon>
        <taxon>Bacillota</taxon>
        <taxon>Bacilli</taxon>
        <taxon>Lactobacillales</taxon>
        <taxon>Lactobacillaceae</taxon>
        <taxon>Eupransor</taxon>
    </lineage>
</organism>
<proteinExistence type="predicted"/>
<reference evidence="1 2" key="1">
    <citation type="submission" date="2024-01" db="EMBL/GenBank/DDBJ databases">
        <authorList>
            <person name="Botero Cardona J."/>
        </authorList>
    </citation>
    <scope>NUCLEOTIDE SEQUENCE [LARGE SCALE GENOMIC DNA]</scope>
    <source>
        <strain evidence="1 2">LMG 33000</strain>
    </source>
</reference>
<evidence type="ECO:0000313" key="1">
    <source>
        <dbReference type="EMBL" id="CAK8053704.1"/>
    </source>
</evidence>
<gene>
    <name evidence="1" type="ORF">R54876_GBNLAHCA_00261</name>
</gene>
<dbReference type="Proteomes" id="UP001314241">
    <property type="component" value="Unassembled WGS sequence"/>
</dbReference>
<comment type="caution">
    <text evidence="1">The sequence shown here is derived from an EMBL/GenBank/DDBJ whole genome shotgun (WGS) entry which is preliminary data.</text>
</comment>
<evidence type="ECO:0000313" key="2">
    <source>
        <dbReference type="Proteomes" id="UP001314241"/>
    </source>
</evidence>
<accession>A0ABP0EN62</accession>
<dbReference type="EMBL" id="CAWVOH010000001">
    <property type="protein sequence ID" value="CAK8053704.1"/>
    <property type="molecule type" value="Genomic_DNA"/>
</dbReference>
<protein>
    <recommendedName>
        <fullName evidence="3">NADH dehydrogenase subunit 1</fullName>
    </recommendedName>
</protein>
<name>A0ABP0EN62_9LACO</name>
<evidence type="ECO:0008006" key="3">
    <source>
        <dbReference type="Google" id="ProtNLM"/>
    </source>
</evidence>